<evidence type="ECO:0000256" key="8">
    <source>
        <dbReference type="SAM" id="Phobius"/>
    </source>
</evidence>
<keyword evidence="3" id="KW-1003">Cell membrane</keyword>
<evidence type="ECO:0000256" key="4">
    <source>
        <dbReference type="ARBA" id="ARBA00022679"/>
    </source>
</evidence>
<evidence type="ECO:0000256" key="5">
    <source>
        <dbReference type="ARBA" id="ARBA00022692"/>
    </source>
</evidence>
<keyword evidence="7 8" id="KW-0472">Membrane</keyword>
<reference evidence="9 10" key="1">
    <citation type="submission" date="2021-01" db="EMBL/GenBank/DDBJ databases">
        <title>Carboxyliciviraga sp.nov., isolated from coastal sediments.</title>
        <authorList>
            <person name="Lu D."/>
            <person name="Zhang T."/>
        </authorList>
    </citation>
    <scope>NUCLEOTIDE SEQUENCE [LARGE SCALE GENOMIC DNA]</scope>
    <source>
        <strain evidence="9 10">N1Y132</strain>
    </source>
</reference>
<dbReference type="EMBL" id="JAENRR010000003">
    <property type="protein sequence ID" value="MBK3516116.1"/>
    <property type="molecule type" value="Genomic_DNA"/>
</dbReference>
<dbReference type="RefSeq" id="WP_200463349.1">
    <property type="nucleotide sequence ID" value="NZ_JAENRR010000003.1"/>
</dbReference>
<feature type="transmembrane region" description="Helical" evidence="8">
    <location>
        <begin position="573"/>
        <end position="592"/>
    </location>
</feature>
<feature type="transmembrane region" description="Helical" evidence="8">
    <location>
        <begin position="56"/>
        <end position="76"/>
    </location>
</feature>
<dbReference type="Pfam" id="PF01790">
    <property type="entry name" value="LGT"/>
    <property type="match status" value="1"/>
</dbReference>
<feature type="transmembrane region" description="Helical" evidence="8">
    <location>
        <begin position="505"/>
        <end position="522"/>
    </location>
</feature>
<evidence type="ECO:0000256" key="6">
    <source>
        <dbReference type="ARBA" id="ARBA00022989"/>
    </source>
</evidence>
<feature type="transmembrane region" description="Helical" evidence="8">
    <location>
        <begin position="82"/>
        <end position="99"/>
    </location>
</feature>
<evidence type="ECO:0000256" key="7">
    <source>
        <dbReference type="ARBA" id="ARBA00023136"/>
    </source>
</evidence>
<feature type="transmembrane region" description="Helical" evidence="8">
    <location>
        <begin position="232"/>
        <end position="257"/>
    </location>
</feature>
<feature type="transmembrane region" description="Helical" evidence="8">
    <location>
        <begin position="362"/>
        <end position="382"/>
    </location>
</feature>
<keyword evidence="5 8" id="KW-0812">Transmembrane</keyword>
<keyword evidence="10" id="KW-1185">Reference proteome</keyword>
<feature type="transmembrane region" description="Helical" evidence="8">
    <location>
        <begin position="543"/>
        <end position="561"/>
    </location>
</feature>
<organism evidence="9 10">
    <name type="scientific">Carboxylicivirga marina</name>
    <dbReference type="NCBI Taxonomy" id="2800988"/>
    <lineage>
        <taxon>Bacteria</taxon>
        <taxon>Pseudomonadati</taxon>
        <taxon>Bacteroidota</taxon>
        <taxon>Bacteroidia</taxon>
        <taxon>Marinilabiliales</taxon>
        <taxon>Marinilabiliaceae</taxon>
        <taxon>Carboxylicivirga</taxon>
    </lineage>
</organism>
<accession>A0ABS1HEQ9</accession>
<comment type="caution">
    <text evidence="9">The sequence shown here is derived from an EMBL/GenBank/DDBJ whole genome shotgun (WGS) entry which is preliminary data.</text>
</comment>
<comment type="similarity">
    <text evidence="2">Belongs to the Lgt family.</text>
</comment>
<dbReference type="Pfam" id="PF04191">
    <property type="entry name" value="PEMT"/>
    <property type="match status" value="1"/>
</dbReference>
<name>A0ABS1HEQ9_9BACT</name>
<feature type="transmembrane region" description="Helical" evidence="8">
    <location>
        <begin position="417"/>
        <end position="434"/>
    </location>
</feature>
<feature type="transmembrane region" description="Helical" evidence="8">
    <location>
        <begin position="394"/>
        <end position="411"/>
    </location>
</feature>
<evidence type="ECO:0000256" key="1">
    <source>
        <dbReference type="ARBA" id="ARBA00004127"/>
    </source>
</evidence>
<gene>
    <name evidence="9" type="ORF">JIV24_02105</name>
</gene>
<dbReference type="PANTHER" id="PTHR30589:SF0">
    <property type="entry name" value="PHOSPHATIDYLGLYCEROL--PROLIPOPROTEIN DIACYLGLYCERYL TRANSFERASE"/>
    <property type="match status" value="1"/>
</dbReference>
<dbReference type="Proteomes" id="UP000605676">
    <property type="component" value="Unassembled WGS sequence"/>
</dbReference>
<evidence type="ECO:0000313" key="10">
    <source>
        <dbReference type="Proteomes" id="UP000605676"/>
    </source>
</evidence>
<proteinExistence type="inferred from homology"/>
<evidence type="ECO:0000256" key="2">
    <source>
        <dbReference type="ARBA" id="ARBA00007150"/>
    </source>
</evidence>
<protein>
    <submittedName>
        <fullName evidence="9">Prolipoprotein diacylglyceryl transferase</fullName>
    </submittedName>
</protein>
<dbReference type="Gene3D" id="1.20.120.1630">
    <property type="match status" value="1"/>
</dbReference>
<feature type="transmembrane region" description="Helical" evidence="8">
    <location>
        <begin position="134"/>
        <end position="155"/>
    </location>
</feature>
<feature type="transmembrane region" description="Helical" evidence="8">
    <location>
        <begin position="200"/>
        <end position="220"/>
    </location>
</feature>
<dbReference type="GO" id="GO:0016740">
    <property type="term" value="F:transferase activity"/>
    <property type="evidence" value="ECO:0007669"/>
    <property type="project" value="UniProtKB-KW"/>
</dbReference>
<dbReference type="InterPro" id="IPR007318">
    <property type="entry name" value="Phopholipid_MeTrfase"/>
</dbReference>
<feature type="transmembrane region" description="Helical" evidence="8">
    <location>
        <begin position="482"/>
        <end position="499"/>
    </location>
</feature>
<evidence type="ECO:0000313" key="9">
    <source>
        <dbReference type="EMBL" id="MBK3516116.1"/>
    </source>
</evidence>
<dbReference type="PANTHER" id="PTHR30589">
    <property type="entry name" value="PROLIPOPROTEIN DIACYLGLYCERYL TRANSFERASE"/>
    <property type="match status" value="1"/>
</dbReference>
<sequence>MLQWPFVQSSLWGWSVLITGFILMVWAMLSIMYFGRGLPLNAFPPEKYVTQGPYCFLKHPIYVGFGLILIGVFVIIGSPGGLWLITPIVMLSMIALVWGHENIQLRKRFAESAQPVFFSLPSDTEDKPKWNHRLNAVFVPLCFWVIVNAVILVFFNHVTNESKGNVNQVDLQTISYLNFLILLLIAGVAFLPLKKKELRDFAISGLGISALVMYVALIWPEYTVLYYFKSEVIASVVTGRVLPLTNLWVFHGAWMLLIGRAYSKALPRWHLFTYLISIILVVIMALLTNHPYLSTFNYIVVFVIVIKRQLVWEWLRKTAETIANSWKEWVFGSVRIINHGIYVGFAAFLGVVFSGLLVGVRYAWAIVIFGLVVIVFSALWAQFIEGSEKLKRPFGYYGALVGIVFATFSVYLTGYDIWVIIGVISVFMPWVQAIGRLRCLINGCCHGSKNEVKGLGIKYFHPRSRVCGLSHLKGESLHPTPLYAIIWLFFIGFILLSLWWNNTSYALIFGLYLILTGIGRFVEEAYRGEVQTPILYSLRLYQWTAILSIVIGVIMTLLPVKSLYVQPVWGWDIVWAACVLGFFTFFAMGVDFPKSNKRFSRLV</sequence>
<keyword evidence="6 8" id="KW-1133">Transmembrane helix</keyword>
<feature type="transmembrane region" description="Helical" evidence="8">
    <location>
        <begin position="175"/>
        <end position="193"/>
    </location>
</feature>
<feature type="transmembrane region" description="Helical" evidence="8">
    <location>
        <begin position="12"/>
        <end position="35"/>
    </location>
</feature>
<comment type="subcellular location">
    <subcellularLocation>
        <location evidence="1">Endomembrane system</location>
        <topology evidence="1">Multi-pass membrane protein</topology>
    </subcellularLocation>
</comment>
<feature type="transmembrane region" description="Helical" evidence="8">
    <location>
        <begin position="295"/>
        <end position="315"/>
    </location>
</feature>
<feature type="transmembrane region" description="Helical" evidence="8">
    <location>
        <begin position="336"/>
        <end position="356"/>
    </location>
</feature>
<dbReference type="InterPro" id="IPR001640">
    <property type="entry name" value="Lgt"/>
</dbReference>
<evidence type="ECO:0000256" key="3">
    <source>
        <dbReference type="ARBA" id="ARBA00022475"/>
    </source>
</evidence>
<keyword evidence="4 9" id="KW-0808">Transferase</keyword>
<feature type="transmembrane region" description="Helical" evidence="8">
    <location>
        <begin position="269"/>
        <end position="289"/>
    </location>
</feature>